<feature type="binding site" evidence="5">
    <location>
        <position position="273"/>
    </location>
    <ligand>
        <name>pyridoxal 5'-phosphate</name>
        <dbReference type="ChEBI" id="CHEBI:597326"/>
    </ligand>
</feature>
<comment type="subunit">
    <text evidence="5">Homodimer.</text>
</comment>
<comment type="subcellular location">
    <subcellularLocation>
        <location evidence="5">Cytoplasm</location>
    </subcellularLocation>
</comment>
<dbReference type="PIRSF" id="PIRSF000521">
    <property type="entry name" value="Transaminase_4ab_Lys_Orn"/>
    <property type="match status" value="1"/>
</dbReference>
<name>A0A839UQ17_9GAMM</name>
<dbReference type="AlphaFoldDB" id="A0A839UQ17"/>
<dbReference type="InterPro" id="IPR004636">
    <property type="entry name" value="AcOrn/SuccOrn_fam"/>
</dbReference>
<evidence type="ECO:0000256" key="5">
    <source>
        <dbReference type="HAMAP-Rule" id="MF_01107"/>
    </source>
</evidence>
<dbReference type="Gene3D" id="3.90.1150.10">
    <property type="entry name" value="Aspartate Aminotransferase, domain 1"/>
    <property type="match status" value="1"/>
</dbReference>
<dbReference type="CDD" id="cd00610">
    <property type="entry name" value="OAT_like"/>
    <property type="match status" value="1"/>
</dbReference>
<dbReference type="EMBL" id="JACHXZ010000001">
    <property type="protein sequence ID" value="MBB3167916.1"/>
    <property type="molecule type" value="Genomic_DNA"/>
</dbReference>
<evidence type="ECO:0000313" key="7">
    <source>
        <dbReference type="Proteomes" id="UP000559987"/>
    </source>
</evidence>
<dbReference type="FunFam" id="3.40.640.10:FF:000004">
    <property type="entry name" value="Acetylornithine aminotransferase"/>
    <property type="match status" value="1"/>
</dbReference>
<feature type="binding site" evidence="5">
    <location>
        <position position="129"/>
    </location>
    <ligand>
        <name>pyridoxal 5'-phosphate</name>
        <dbReference type="ChEBI" id="CHEBI:597326"/>
    </ligand>
</feature>
<feature type="modified residue" description="N6-(pyridoxal phosphate)lysine" evidence="5">
    <location>
        <position position="244"/>
    </location>
</feature>
<dbReference type="EC" id="2.6.1.11" evidence="5"/>
<feature type="binding site" evidence="5">
    <location>
        <begin position="215"/>
        <end position="218"/>
    </location>
    <ligand>
        <name>pyridoxal 5'-phosphate</name>
        <dbReference type="ChEBI" id="CHEBI:597326"/>
    </ligand>
</feature>
<keyword evidence="2 5" id="KW-0028">Amino-acid biosynthesis</keyword>
<dbReference type="NCBIfam" id="NF002874">
    <property type="entry name" value="PRK03244.1"/>
    <property type="match status" value="1"/>
</dbReference>
<dbReference type="PANTHER" id="PTHR11986:SF79">
    <property type="entry name" value="ACETYLORNITHINE AMINOTRANSFERASE, MITOCHONDRIAL"/>
    <property type="match status" value="1"/>
</dbReference>
<dbReference type="GO" id="GO:0030170">
    <property type="term" value="F:pyridoxal phosphate binding"/>
    <property type="evidence" value="ECO:0007669"/>
    <property type="project" value="InterPro"/>
</dbReference>
<keyword evidence="5" id="KW-0963">Cytoplasm</keyword>
<dbReference type="GO" id="GO:0006526">
    <property type="term" value="P:L-arginine biosynthetic process"/>
    <property type="evidence" value="ECO:0007669"/>
    <property type="project" value="UniProtKB-UniRule"/>
</dbReference>
<comment type="miscellaneous">
    <text evidence="5">May also have succinyldiaminopimelate aminotransferase activity, thus carrying out the corresponding step in lysine biosynthesis.</text>
</comment>
<dbReference type="InterPro" id="IPR015424">
    <property type="entry name" value="PyrdxlP-dep_Trfase"/>
</dbReference>
<organism evidence="6 7">
    <name type="scientific">Simiduia aestuariiviva</name>
    <dbReference type="NCBI Taxonomy" id="1510459"/>
    <lineage>
        <taxon>Bacteria</taxon>
        <taxon>Pseudomonadati</taxon>
        <taxon>Pseudomonadota</taxon>
        <taxon>Gammaproteobacteria</taxon>
        <taxon>Cellvibrionales</taxon>
        <taxon>Cellvibrionaceae</taxon>
        <taxon>Simiduia</taxon>
    </lineage>
</organism>
<dbReference type="HAMAP" id="MF_01107">
    <property type="entry name" value="ArgD_aminotrans_3"/>
    <property type="match status" value="1"/>
</dbReference>
<dbReference type="InterPro" id="IPR015422">
    <property type="entry name" value="PyrdxlP-dep_Trfase_small"/>
</dbReference>
<dbReference type="RefSeq" id="WP_183909027.1">
    <property type="nucleotide sequence ID" value="NZ_JACHXZ010000001.1"/>
</dbReference>
<keyword evidence="7" id="KW-1185">Reference proteome</keyword>
<evidence type="ECO:0000256" key="3">
    <source>
        <dbReference type="ARBA" id="ARBA00022679"/>
    </source>
</evidence>
<dbReference type="NCBIfam" id="TIGR00707">
    <property type="entry name" value="argD"/>
    <property type="match status" value="1"/>
</dbReference>
<dbReference type="InterPro" id="IPR015421">
    <property type="entry name" value="PyrdxlP-dep_Trfase_major"/>
</dbReference>
<protein>
    <recommendedName>
        <fullName evidence="5">Acetylornithine aminotransferase</fullName>
        <shortName evidence="5">ACOAT</shortName>
        <ecNumber evidence="5">2.6.1.11</ecNumber>
    </recommendedName>
</protein>
<keyword evidence="1 5" id="KW-0032">Aminotransferase</keyword>
<evidence type="ECO:0000256" key="1">
    <source>
        <dbReference type="ARBA" id="ARBA00022576"/>
    </source>
</evidence>
<evidence type="ECO:0000256" key="2">
    <source>
        <dbReference type="ARBA" id="ARBA00022605"/>
    </source>
</evidence>
<dbReference type="UniPathway" id="UPA00068">
    <property type="reaction ID" value="UER00109"/>
</dbReference>
<feature type="binding site" evidence="5">
    <location>
        <position position="272"/>
    </location>
    <ligand>
        <name>N(2)-acetyl-L-ornithine</name>
        <dbReference type="ChEBI" id="CHEBI:57805"/>
    </ligand>
</feature>
<comment type="catalytic activity">
    <reaction evidence="5">
        <text>N(2)-acetyl-L-ornithine + 2-oxoglutarate = N-acetyl-L-glutamate 5-semialdehyde + L-glutamate</text>
        <dbReference type="Rhea" id="RHEA:18049"/>
        <dbReference type="ChEBI" id="CHEBI:16810"/>
        <dbReference type="ChEBI" id="CHEBI:29123"/>
        <dbReference type="ChEBI" id="CHEBI:29985"/>
        <dbReference type="ChEBI" id="CHEBI:57805"/>
        <dbReference type="EC" id="2.6.1.11"/>
    </reaction>
</comment>
<comment type="similarity">
    <text evidence="5">Belongs to the class-III pyridoxal-phosphate-dependent aminotransferase family. ArgD subfamily.</text>
</comment>
<keyword evidence="3 5" id="KW-0808">Transferase</keyword>
<keyword evidence="5" id="KW-0055">Arginine biosynthesis</keyword>
<dbReference type="InterPro" id="IPR050103">
    <property type="entry name" value="Class-III_PLP-dep_AT"/>
</dbReference>
<keyword evidence="4 5" id="KW-0663">Pyridoxal phosphate</keyword>
<dbReference type="PROSITE" id="PS00600">
    <property type="entry name" value="AA_TRANSFER_CLASS_3"/>
    <property type="match status" value="1"/>
</dbReference>
<evidence type="ECO:0000256" key="4">
    <source>
        <dbReference type="ARBA" id="ARBA00022898"/>
    </source>
</evidence>
<dbReference type="SUPFAM" id="SSF53383">
    <property type="entry name" value="PLP-dependent transferases"/>
    <property type="match status" value="1"/>
</dbReference>
<comment type="caution">
    <text evidence="6">The sequence shown here is derived from an EMBL/GenBank/DDBJ whole genome shotgun (WGS) entry which is preliminary data.</text>
</comment>
<comment type="cofactor">
    <cofactor evidence="5">
        <name>pyridoxal 5'-phosphate</name>
        <dbReference type="ChEBI" id="CHEBI:597326"/>
    </cofactor>
    <text evidence="5">Binds 1 pyridoxal phosphate per subunit.</text>
</comment>
<proteinExistence type="inferred from homology"/>
<dbReference type="Pfam" id="PF00202">
    <property type="entry name" value="Aminotran_3"/>
    <property type="match status" value="1"/>
</dbReference>
<feature type="binding site" evidence="5">
    <location>
        <begin position="97"/>
        <end position="98"/>
    </location>
    <ligand>
        <name>pyridoxal 5'-phosphate</name>
        <dbReference type="ChEBI" id="CHEBI:597326"/>
    </ligand>
</feature>
<dbReference type="GO" id="GO:0003992">
    <property type="term" value="F:N2-acetyl-L-ornithine:2-oxoglutarate 5-aminotransferase activity"/>
    <property type="evidence" value="ECO:0007669"/>
    <property type="project" value="UniProtKB-UniRule"/>
</dbReference>
<reference evidence="6 7" key="1">
    <citation type="submission" date="2020-08" db="EMBL/GenBank/DDBJ databases">
        <title>Genomic Encyclopedia of Type Strains, Phase III (KMG-III): the genomes of soil and plant-associated and newly described type strains.</title>
        <authorList>
            <person name="Whitman W."/>
        </authorList>
    </citation>
    <scope>NUCLEOTIDE SEQUENCE [LARGE SCALE GENOMIC DNA]</scope>
    <source>
        <strain evidence="6 7">CECT 8571</strain>
    </source>
</reference>
<dbReference type="Proteomes" id="UP000559987">
    <property type="component" value="Unassembled WGS sequence"/>
</dbReference>
<dbReference type="InterPro" id="IPR049704">
    <property type="entry name" value="Aminotrans_3_PPA_site"/>
</dbReference>
<dbReference type="GO" id="GO:0005737">
    <property type="term" value="C:cytoplasm"/>
    <property type="evidence" value="ECO:0007669"/>
    <property type="project" value="UniProtKB-SubCell"/>
</dbReference>
<dbReference type="NCBIfam" id="NF002325">
    <property type="entry name" value="PRK01278.1"/>
    <property type="match status" value="1"/>
</dbReference>
<dbReference type="InterPro" id="IPR005814">
    <property type="entry name" value="Aminotrans_3"/>
</dbReference>
<dbReference type="Gene3D" id="3.40.640.10">
    <property type="entry name" value="Type I PLP-dependent aspartate aminotransferase-like (Major domain)"/>
    <property type="match status" value="1"/>
</dbReference>
<dbReference type="GO" id="GO:0042802">
    <property type="term" value="F:identical protein binding"/>
    <property type="evidence" value="ECO:0007669"/>
    <property type="project" value="TreeGrafter"/>
</dbReference>
<sequence length="392" mass="41127">MTTAALMNNYGDRTLTLVKGRGARVWDDAGNAYLDGISGIAVCGLGHCHPAITEAIATQADTLVHTSNLYNIPAQEKLAEKLVQLAGMDNAFFCNSGTEANEAAIKLARKWGNEQGKTCPTIVVMEHSFHGRTMGALSATGNSKVQAGFAPLVEGFVRVPYDDPAAVAALAHNDQIVAVLVEPIQGEGGVHVPAPDYLNQLRQLCDARGWLLMLDEIQTGNGRTGKFFAYQHNGILPDVVTTAKGLGNGFPIGACLARGAAAKVLQAGNHGTTFGGNPLACTVALAVLDTLEREGCITLAANRGAELLQRLSTAVADLPQVVDIRGKGLMVGVELNAPCGELVGLARARGLLLNVTAGNTLRLLPTLNINDEDFTELCEGVIELVKNFSPAA</sequence>
<accession>A0A839UQ17</accession>
<dbReference type="PANTHER" id="PTHR11986">
    <property type="entry name" value="AMINOTRANSFERASE CLASS III"/>
    <property type="match status" value="1"/>
</dbReference>
<evidence type="ECO:0000313" key="6">
    <source>
        <dbReference type="EMBL" id="MBB3167916.1"/>
    </source>
</evidence>
<feature type="binding site" evidence="5">
    <location>
        <position position="132"/>
    </location>
    <ligand>
        <name>N(2)-acetyl-L-ornithine</name>
        <dbReference type="ChEBI" id="CHEBI:57805"/>
    </ligand>
</feature>
<comment type="pathway">
    <text evidence="5">Amino-acid biosynthesis; L-arginine biosynthesis; N(2)-acetyl-L-ornithine from L-glutamate: step 4/4.</text>
</comment>
<gene>
    <name evidence="5" type="primary">argD</name>
    <name evidence="6" type="ORF">FHS30_001092</name>
</gene>